<gene>
    <name evidence="15" type="ORF">DdX_12724</name>
</gene>
<dbReference type="GO" id="GO:0016887">
    <property type="term" value="F:ATP hydrolysis activity"/>
    <property type="evidence" value="ECO:0007669"/>
    <property type="project" value="InterPro"/>
</dbReference>
<dbReference type="CDD" id="cd18603">
    <property type="entry name" value="ABC_6TM_MRP1_2_3_6_D2_like"/>
    <property type="match status" value="1"/>
</dbReference>
<dbReference type="PROSITE" id="PS00211">
    <property type="entry name" value="ABC_TRANSPORTER_1"/>
    <property type="match status" value="2"/>
</dbReference>
<sequence length="1592" mass="179351">MEAFCYHSAGWVDPSYDPRNSSALPNLSECAQFTTMVWIPAFFFWILLPVFAAQVWRLRKRKSFKPLPYSNLLLTKFGVTGILFLDALLLFLKYFDDGNELALPSVVYLTYPLIRAITMAAIFFCMRVARQNGWVSSGILFNTWLLHTICAGPELYGWYLRLISSNVATNAESISIFRFVTFLVWFIGVATQTFLFAFADKRSDEEKIKSESSPELDSSFLNRLFLWWFNPLPMRGAKKDLTIDDLFELNRGSRSEYLVPLWNHYWNPTMEAYKEKKRELLAEGATSTLLSKSSTNGLSKDTSEKKNRVKSRDKAKLPPPSVVYNLFKMFKWELISAAAIKMCADVLQFANPFLLKKLIDFVTDENAKLWQGLSYALLMFGVSELRSFMVNQYFFVMFRAGIKVQTVLTAAVYTKTLRLSSAARRERTVGEIVNLMAIDIERFQMITHQIQQFWSSPFQITLALIFLFNTLGVSALPGVVVMMIFVPLSVFSSFFTRGWQMQQMKFKDERSKMINEILNGIKVIKLYAWEMPMMETIEAIRKKELACILKSGLLRGVVDTFNFWSPFLVAICSFATFTLLDPANNLLTPQVAFVSLTLFNQIRSPMTMIGFLINTFIQCLVSNKRLKEFLVAEEISENAIDRTPETGGRLEAISIRDADFTWGSISEGGSNGRSSAESSPASSSVSSIQDVNLEVTRGTLLAVVGKVGAGKSSLLSALLGEMEKLRGYVGIRGQVAYVPQSAWIRNMTLQENIVFGRPYDRKFYKKVIDACALQADLDTLPHGDATEIGEKGINLSGGQKARVSLARAVYQNYDIYLLDDPLSAVDSHVGKHIFDQVIGPNGMLRNKTRILVTHGVGFLKEVDQIILLADGQIKESGTFTELLANKGKFSQLVEEVKKESSSTADSISSSEEETKITPRTFDDEDDFKEYDDTVISIMSNGEIDTQAFYERQISTVSAADNTSPVRRTGSKLRSRKNTNQSIQSAEDAIRMNKEKLIQIEKVETGRVKKTVYFDYMKSAGIVLSTFFFGLYCFFQALQVGRSIWLSQWADENEKLSHNANYTTSASLGVRLGVYMLFGIGEALAFYFALMAMLFGGLAASRNLHNPLLKRILHAPMSFFDTTPLGRILNRFGKDIEVVDSVLTVNFRYFAMCITQVVATLAIICITTPVFVFAIVPLAMIYYMSLKFYVPTSRQLKRLESINRSPIYSHFGETIQGSSSIRAFGKTEEFCLDSEHRVDRFLRIKYLSLVSNRWLAVRLEFVGNAVVLFAALFAALSNEMGMLQSAGLVGLSVSYALNITEVLNFAVRQVSELETNIVSVERLKEYSEVETEADWKIEGKEPPKGWPHAGSLVFENYSTRYRPGLEFVVKNINAEIYPAEKVGIVGRTGAGKSSLTLALFRMIEPVEGKIIIDGVNISEIGLHDLRSNLTIIPQDPVLFSGTLRFNLDPFSKHSDSEIWKVLELAHLKTFVSTLPELLDHPISEGGDNISLGQRQLVCLARALLRRTKILVLDEATAAVDIYTDSLIQETIRREFQESTVFTIAHRLNTIIDYNRVIVLQKGQIMEFDAPQKLLSADSMFSKMAEDAKLREKE</sequence>
<evidence type="ECO:0000259" key="13">
    <source>
        <dbReference type="PROSITE" id="PS50893"/>
    </source>
</evidence>
<evidence type="ECO:0000256" key="7">
    <source>
        <dbReference type="ARBA" id="ARBA00022741"/>
    </source>
</evidence>
<evidence type="ECO:0000313" key="16">
    <source>
        <dbReference type="Proteomes" id="UP001201812"/>
    </source>
</evidence>
<feature type="transmembrane region" description="Helical" evidence="12">
    <location>
        <begin position="179"/>
        <end position="199"/>
    </location>
</feature>
<feature type="transmembrane region" description="Helical" evidence="12">
    <location>
        <begin position="452"/>
        <end position="469"/>
    </location>
</feature>
<feature type="compositionally biased region" description="Polar residues" evidence="11">
    <location>
        <begin position="291"/>
        <end position="300"/>
    </location>
</feature>
<feature type="transmembrane region" description="Helical" evidence="12">
    <location>
        <begin position="475"/>
        <end position="495"/>
    </location>
</feature>
<feature type="transmembrane region" description="Helical" evidence="12">
    <location>
        <begin position="1018"/>
        <end position="1037"/>
    </location>
</feature>
<evidence type="ECO:0000256" key="6">
    <source>
        <dbReference type="ARBA" id="ARBA00022737"/>
    </source>
</evidence>
<dbReference type="SUPFAM" id="SSF52540">
    <property type="entry name" value="P-loop containing nucleoside triphosphate hydrolases"/>
    <property type="match status" value="2"/>
</dbReference>
<dbReference type="CDD" id="cd18595">
    <property type="entry name" value="ABC_6TM_MRP1_2_3_6_D1_like"/>
    <property type="match status" value="1"/>
</dbReference>
<dbReference type="PROSITE" id="PS50929">
    <property type="entry name" value="ABC_TM1F"/>
    <property type="match status" value="2"/>
</dbReference>
<dbReference type="Pfam" id="PF00664">
    <property type="entry name" value="ABC_membrane"/>
    <property type="match status" value="2"/>
</dbReference>
<keyword evidence="4" id="KW-1003">Cell membrane</keyword>
<dbReference type="Pfam" id="PF00005">
    <property type="entry name" value="ABC_tran"/>
    <property type="match status" value="2"/>
</dbReference>
<keyword evidence="16" id="KW-1185">Reference proteome</keyword>
<feature type="domain" description="ABC transporter" evidence="13">
    <location>
        <begin position="1351"/>
        <end position="1585"/>
    </location>
</feature>
<reference evidence="15" key="1">
    <citation type="submission" date="2022-01" db="EMBL/GenBank/DDBJ databases">
        <title>Genome Sequence Resource for Two Populations of Ditylenchus destructor, the Migratory Endoparasitic Phytonematode.</title>
        <authorList>
            <person name="Zhang H."/>
            <person name="Lin R."/>
            <person name="Xie B."/>
        </authorList>
    </citation>
    <scope>NUCLEOTIDE SEQUENCE</scope>
    <source>
        <strain evidence="15">BazhouSP</strain>
    </source>
</reference>
<evidence type="ECO:0000313" key="15">
    <source>
        <dbReference type="EMBL" id="KAI1706940.1"/>
    </source>
</evidence>
<dbReference type="InterPro" id="IPR003439">
    <property type="entry name" value="ABC_transporter-like_ATP-bd"/>
</dbReference>
<organism evidence="15 16">
    <name type="scientific">Ditylenchus destructor</name>
    <dbReference type="NCBI Taxonomy" id="166010"/>
    <lineage>
        <taxon>Eukaryota</taxon>
        <taxon>Metazoa</taxon>
        <taxon>Ecdysozoa</taxon>
        <taxon>Nematoda</taxon>
        <taxon>Chromadorea</taxon>
        <taxon>Rhabditida</taxon>
        <taxon>Tylenchina</taxon>
        <taxon>Tylenchomorpha</taxon>
        <taxon>Sphaerularioidea</taxon>
        <taxon>Anguinidae</taxon>
        <taxon>Anguininae</taxon>
        <taxon>Ditylenchus</taxon>
    </lineage>
</organism>
<keyword evidence="6" id="KW-0677">Repeat</keyword>
<dbReference type="PROSITE" id="PS50893">
    <property type="entry name" value="ABC_TRANSPORTER_2"/>
    <property type="match status" value="2"/>
</dbReference>
<dbReference type="InterPro" id="IPR011527">
    <property type="entry name" value="ABC1_TM_dom"/>
</dbReference>
<feature type="compositionally biased region" description="Basic and acidic residues" evidence="11">
    <location>
        <begin position="301"/>
        <end position="315"/>
    </location>
</feature>
<dbReference type="FunFam" id="1.20.1560.10:FF:000081">
    <property type="entry name" value="Protein CBG24505"/>
    <property type="match status" value="1"/>
</dbReference>
<evidence type="ECO:0000256" key="11">
    <source>
        <dbReference type="SAM" id="MobiDB-lite"/>
    </source>
</evidence>
<comment type="subcellular location">
    <subcellularLocation>
        <location evidence="1">Cell membrane</location>
        <topology evidence="1">Multi-pass membrane protein</topology>
    </subcellularLocation>
</comment>
<feature type="transmembrane region" description="Helical" evidence="12">
    <location>
        <begin position="77"/>
        <end position="95"/>
    </location>
</feature>
<evidence type="ECO:0000259" key="14">
    <source>
        <dbReference type="PROSITE" id="PS50929"/>
    </source>
</evidence>
<accession>A0AAD4MX94</accession>
<dbReference type="FunFam" id="1.20.1560.10:FF:000100">
    <property type="entry name" value="ABC transporter ATP-binding protein"/>
    <property type="match status" value="1"/>
</dbReference>
<evidence type="ECO:0000256" key="5">
    <source>
        <dbReference type="ARBA" id="ARBA00022692"/>
    </source>
</evidence>
<feature type="transmembrane region" description="Helical" evidence="12">
    <location>
        <begin position="592"/>
        <end position="617"/>
    </location>
</feature>
<feature type="transmembrane region" description="Helical" evidence="12">
    <location>
        <begin position="138"/>
        <end position="159"/>
    </location>
</feature>
<dbReference type="InterPro" id="IPR036640">
    <property type="entry name" value="ABC1_TM_sf"/>
</dbReference>
<keyword evidence="5 12" id="KW-0812">Transmembrane</keyword>
<dbReference type="GO" id="GO:0140359">
    <property type="term" value="F:ABC-type transporter activity"/>
    <property type="evidence" value="ECO:0007669"/>
    <property type="project" value="InterPro"/>
</dbReference>
<evidence type="ECO:0000256" key="10">
    <source>
        <dbReference type="ARBA" id="ARBA00023136"/>
    </source>
</evidence>
<keyword evidence="7" id="KW-0547">Nucleotide-binding</keyword>
<dbReference type="Gene3D" id="1.20.1560.10">
    <property type="entry name" value="ABC transporter type 1, transmembrane domain"/>
    <property type="match status" value="2"/>
</dbReference>
<evidence type="ECO:0000256" key="9">
    <source>
        <dbReference type="ARBA" id="ARBA00022989"/>
    </source>
</evidence>
<feature type="transmembrane region" description="Helical" evidence="12">
    <location>
        <begin position="1073"/>
        <end position="1100"/>
    </location>
</feature>
<dbReference type="GO" id="GO:0005524">
    <property type="term" value="F:ATP binding"/>
    <property type="evidence" value="ECO:0007669"/>
    <property type="project" value="UniProtKB-KW"/>
</dbReference>
<feature type="domain" description="ABC transmembrane type-1" evidence="14">
    <location>
        <begin position="337"/>
        <end position="618"/>
    </location>
</feature>
<evidence type="ECO:0000256" key="2">
    <source>
        <dbReference type="ARBA" id="ARBA00009726"/>
    </source>
</evidence>
<dbReference type="GO" id="GO:0005886">
    <property type="term" value="C:plasma membrane"/>
    <property type="evidence" value="ECO:0007669"/>
    <property type="project" value="UniProtKB-SubCell"/>
</dbReference>
<dbReference type="EMBL" id="JAKKPZ010000044">
    <property type="protein sequence ID" value="KAI1706940.1"/>
    <property type="molecule type" value="Genomic_DNA"/>
</dbReference>
<dbReference type="PANTHER" id="PTHR24223:SF434">
    <property type="entry name" value="MULTIDRUG RESISTANCE PROTEIN MRP-7"/>
    <property type="match status" value="1"/>
</dbReference>
<feature type="region of interest" description="Disordered" evidence="11">
    <location>
        <begin position="291"/>
        <end position="315"/>
    </location>
</feature>
<dbReference type="InterPro" id="IPR003593">
    <property type="entry name" value="AAA+_ATPase"/>
</dbReference>
<comment type="caution">
    <text evidence="15">The sequence shown here is derived from an EMBL/GenBank/DDBJ whole genome shotgun (WGS) entry which is preliminary data.</text>
</comment>
<feature type="transmembrane region" description="Helical" evidence="12">
    <location>
        <begin position="1156"/>
        <end position="1183"/>
    </location>
</feature>
<dbReference type="FunFam" id="3.40.50.300:FF:000997">
    <property type="entry name" value="Multidrug resistance-associated protein 1"/>
    <property type="match status" value="1"/>
</dbReference>
<protein>
    <submittedName>
        <fullName evidence="15">ABC transporter transmembrane region domain-containing protein</fullName>
    </submittedName>
</protein>
<evidence type="ECO:0000256" key="3">
    <source>
        <dbReference type="ARBA" id="ARBA00022448"/>
    </source>
</evidence>
<feature type="region of interest" description="Disordered" evidence="11">
    <location>
        <begin position="960"/>
        <end position="979"/>
    </location>
</feature>
<dbReference type="Proteomes" id="UP001201812">
    <property type="component" value="Unassembled WGS sequence"/>
</dbReference>
<keyword evidence="9 12" id="KW-1133">Transmembrane helix</keyword>
<dbReference type="InterPro" id="IPR050173">
    <property type="entry name" value="ABC_transporter_C-like"/>
</dbReference>
<feature type="domain" description="ABC transmembrane type-1" evidence="14">
    <location>
        <begin position="1028"/>
        <end position="1314"/>
    </location>
</feature>
<dbReference type="PANTHER" id="PTHR24223">
    <property type="entry name" value="ATP-BINDING CASSETTE SUB-FAMILY C"/>
    <property type="match status" value="1"/>
</dbReference>
<dbReference type="SMART" id="SM00382">
    <property type="entry name" value="AAA"/>
    <property type="match status" value="2"/>
</dbReference>
<dbReference type="FunFam" id="3.40.50.300:FF:000074">
    <property type="entry name" value="Multidrug resistance-associated protein 5 isoform 1"/>
    <property type="match status" value="1"/>
</dbReference>
<keyword evidence="10 12" id="KW-0472">Membrane</keyword>
<dbReference type="InterPro" id="IPR027417">
    <property type="entry name" value="P-loop_NTPase"/>
</dbReference>
<evidence type="ECO:0000256" key="8">
    <source>
        <dbReference type="ARBA" id="ARBA00022840"/>
    </source>
</evidence>
<feature type="transmembrane region" description="Helical" evidence="12">
    <location>
        <begin position="107"/>
        <end position="126"/>
    </location>
</feature>
<dbReference type="CDD" id="cd03244">
    <property type="entry name" value="ABCC_MRP_domain2"/>
    <property type="match status" value="1"/>
</dbReference>
<dbReference type="InterPro" id="IPR017871">
    <property type="entry name" value="ABC_transporter-like_CS"/>
</dbReference>
<dbReference type="InterPro" id="IPR005292">
    <property type="entry name" value="MRP"/>
</dbReference>
<evidence type="ECO:0000256" key="12">
    <source>
        <dbReference type="SAM" id="Phobius"/>
    </source>
</evidence>
<keyword evidence="8" id="KW-0067">ATP-binding</keyword>
<comment type="similarity">
    <text evidence="2">Belongs to the ABC transporter superfamily. ABCC family. Conjugate transporter (TC 3.A.1.208) subfamily.</text>
</comment>
<proteinExistence type="inferred from homology"/>
<evidence type="ECO:0000256" key="1">
    <source>
        <dbReference type="ARBA" id="ARBA00004651"/>
    </source>
</evidence>
<dbReference type="SUPFAM" id="SSF90123">
    <property type="entry name" value="ABC transporter transmembrane region"/>
    <property type="match status" value="2"/>
</dbReference>
<feature type="transmembrane region" description="Helical" evidence="12">
    <location>
        <begin position="37"/>
        <end position="56"/>
    </location>
</feature>
<evidence type="ECO:0000256" key="4">
    <source>
        <dbReference type="ARBA" id="ARBA00022475"/>
    </source>
</evidence>
<dbReference type="CDD" id="cd03250">
    <property type="entry name" value="ABCC_MRP_domain1"/>
    <property type="match status" value="1"/>
</dbReference>
<keyword evidence="3" id="KW-0813">Transport</keyword>
<dbReference type="Gene3D" id="3.40.50.300">
    <property type="entry name" value="P-loop containing nucleotide triphosphate hydrolases"/>
    <property type="match status" value="2"/>
</dbReference>
<feature type="transmembrane region" description="Helical" evidence="12">
    <location>
        <begin position="561"/>
        <end position="580"/>
    </location>
</feature>
<name>A0AAD4MX94_9BILA</name>
<dbReference type="NCBIfam" id="TIGR00957">
    <property type="entry name" value="MRP_assoc_pro"/>
    <property type="match status" value="1"/>
</dbReference>
<feature type="domain" description="ABC transporter" evidence="13">
    <location>
        <begin position="655"/>
        <end position="895"/>
    </location>
</feature>